<evidence type="ECO:0000256" key="5">
    <source>
        <dbReference type="SAM" id="MobiDB-lite"/>
    </source>
</evidence>
<comment type="subcellular location">
    <subcellularLocation>
        <location evidence="1">Membrane</location>
        <topology evidence="1">Single-pass membrane protein</topology>
    </subcellularLocation>
</comment>
<name>A0A4V2UUG1_9SPHI</name>
<keyword evidence="3" id="KW-1133">Transmembrane helix</keyword>
<dbReference type="Proteomes" id="UP000295807">
    <property type="component" value="Unassembled WGS sequence"/>
</dbReference>
<dbReference type="OrthoDB" id="9811276at2"/>
<sequence length="1511" mass="168238">MILALPLLQSRTVQTWVAQEVAAPYLSRELQTRVEIGSLYLRFNLIDAINLRFRNLVLRDVYVEDREKDTLLYAQKLLLSVKEFDLDKSSFRFGEASLAGTRFYLKTLPDSSANLEFIVNYFQKEKSDTLGRKAQKPFTLQIDKMLLDDVAFRYRSLLPGNGQAEPPPDAINFKDLDVSSLHAEIEGFRTDGRETRGNIARISLQEKSGFVLDHLSAKLSFLPGKIELDELSLQTPYSSVSNYLVFTFEQLADFNDFENSIDMEGRFNNSRVAAKDIAWFAPGLRKIGLSAGIDGTISGSVSNLRANNLLVTLGRSTYFRGDYRVRGLPDLDNTLLELDFNTLSTNKADIEYILSRVSENPPKLPEFLENAGNIYFTGNFDGHYNDFLAAGELKTSLGRVEGEANMQFNTAVPQYAGNIAAYDLDLKQFTGNSSLGSATFKAEIEGAGFRLKDLQEEITASIEYLDFKGYRYSNIQVNGVVDKKLFEGHVKINDRNLKLDFNGLVNYNPAQPEFRFSSTVAEARLNNLHLSRDTIILSTHLESNFTGTDLENIQGSILLTETSLQSDTNRYQIDTVNLEATGSSSDRLIVLRSDFLDGTMKGQFDITRLPSGFKTVLKKYLPSLEMGIIREATELQSFNFAFQLKNLEPITSVFLPQLRIPDQGSFYGSFNSSDQKLLLAGGMETVEYGGIIFRNLIIDEENSPDAIFVNATVDSVYFSDSLSVNNVSLSNYIRNDSLNFNVKLANDNGVNRLDINALIEVDSSRASFSILPSDIVLDSREWRIEESFKLLYADSSLVIDGFSLRNNGQSFSVSGAISKSDSLPLNVAFTDLDIATFDPLTKQFNLRLGGIMNGEATISAVLSKPKVSSSINVSGFTFNETAIGDLLISSSYNAESQAVNFSVGLLKNLIPSFSISGDIQTGSENNALFADMEFNHAELVLLEPFLGGLVSDLKGQLTGRVIVQGTLEQPEINDLSYLQFEDAGLQVDYLKTYYTFSDRVTLSGGRLILNGLRLHDVRGNQATVSNGYIDLSNLADPTLNITLQAQNFQALNTSEKDNNYYYGTMYASGTFSFNGPISNMRIDINAATDANSKFYLPLYNPEEVGKADFVNFVSKGDTAEKLVERKLELKGVTLNFRLEVNEGTEVEIIFDKLAGDKIVGRGNAALQLTINSFGTFEIYGNYNVREGEYVFTANNIFNKVFIIQPNSTIRFVGDPYNAQLDIFADYTLNSVNVGPLYDAANISLGQQSRIKVVTRINLTGTLENQNATFDIEFPNNRQVGSDTYTYLSNEDNRLTQTTWLLLANSFVNNNLQEGISEAGQATFTELLSGGLSSFINKLTGSSNFDISSRLGTESQEVSTSLRFFENRLIINGSFLNESDVGNTSVNQRDEITQDIEIEYLLTRDGNIRAQLFRRTNVRDFGIINTRDEYKHGLGLSYRQEFNSFTEFFNNIFKGKERPADTLQEISPEPQPNPNPNPVPAPASPPEKSPHPTEPHAQRAPAQHQPNKKTGF</sequence>
<dbReference type="RefSeq" id="WP_132127687.1">
    <property type="nucleotide sequence ID" value="NZ_CP042432.1"/>
</dbReference>
<evidence type="ECO:0000256" key="3">
    <source>
        <dbReference type="ARBA" id="ARBA00022989"/>
    </source>
</evidence>
<evidence type="ECO:0000256" key="2">
    <source>
        <dbReference type="ARBA" id="ARBA00022692"/>
    </source>
</evidence>
<dbReference type="InterPro" id="IPR007452">
    <property type="entry name" value="TamB_C"/>
</dbReference>
<keyword evidence="8" id="KW-1185">Reference proteome</keyword>
<protein>
    <submittedName>
        <fullName evidence="7">Uncharacterized protein DUF490</fullName>
    </submittedName>
</protein>
<feature type="region of interest" description="Disordered" evidence="5">
    <location>
        <begin position="1458"/>
        <end position="1511"/>
    </location>
</feature>
<dbReference type="PANTHER" id="PTHR36985">
    <property type="entry name" value="TRANSLOCATION AND ASSEMBLY MODULE SUBUNIT TAMB"/>
    <property type="match status" value="1"/>
</dbReference>
<evidence type="ECO:0000313" key="8">
    <source>
        <dbReference type="Proteomes" id="UP000295807"/>
    </source>
</evidence>
<keyword evidence="4" id="KW-0472">Membrane</keyword>
<dbReference type="EMBL" id="SMAD01000001">
    <property type="protein sequence ID" value="TCS90243.1"/>
    <property type="molecule type" value="Genomic_DNA"/>
</dbReference>
<evidence type="ECO:0000313" key="7">
    <source>
        <dbReference type="EMBL" id="TCS90243.1"/>
    </source>
</evidence>
<evidence type="ECO:0000256" key="1">
    <source>
        <dbReference type="ARBA" id="ARBA00004167"/>
    </source>
</evidence>
<accession>A0A4V2UUG1</accession>
<reference evidence="7 8" key="1">
    <citation type="submission" date="2019-03" db="EMBL/GenBank/DDBJ databases">
        <title>Genomic Encyclopedia of Type Strains, Phase IV (KMG-IV): sequencing the most valuable type-strain genomes for metagenomic binning, comparative biology and taxonomic classification.</title>
        <authorList>
            <person name="Goeker M."/>
        </authorList>
    </citation>
    <scope>NUCLEOTIDE SEQUENCE [LARGE SCALE GENOMIC DNA]</scope>
    <source>
        <strain evidence="7 8">DSM 21100</strain>
    </source>
</reference>
<proteinExistence type="predicted"/>
<feature type="compositionally biased region" description="Basic and acidic residues" evidence="5">
    <location>
        <begin position="1487"/>
        <end position="1496"/>
    </location>
</feature>
<feature type="compositionally biased region" description="Pro residues" evidence="5">
    <location>
        <begin position="1468"/>
        <end position="1486"/>
    </location>
</feature>
<organism evidence="7 8">
    <name type="scientific">Anseongella ginsenosidimutans</name>
    <dbReference type="NCBI Taxonomy" id="496056"/>
    <lineage>
        <taxon>Bacteria</taxon>
        <taxon>Pseudomonadati</taxon>
        <taxon>Bacteroidota</taxon>
        <taxon>Sphingobacteriia</taxon>
        <taxon>Sphingobacteriales</taxon>
        <taxon>Sphingobacteriaceae</taxon>
        <taxon>Anseongella</taxon>
    </lineage>
</organism>
<dbReference type="GO" id="GO:0005886">
    <property type="term" value="C:plasma membrane"/>
    <property type="evidence" value="ECO:0007669"/>
    <property type="project" value="InterPro"/>
</dbReference>
<dbReference type="GO" id="GO:0009306">
    <property type="term" value="P:protein secretion"/>
    <property type="evidence" value="ECO:0007669"/>
    <property type="project" value="InterPro"/>
</dbReference>
<dbReference type="Pfam" id="PF04357">
    <property type="entry name" value="TamB"/>
    <property type="match status" value="1"/>
</dbReference>
<evidence type="ECO:0000259" key="6">
    <source>
        <dbReference type="Pfam" id="PF04357"/>
    </source>
</evidence>
<keyword evidence="2" id="KW-0812">Transmembrane</keyword>
<comment type="caution">
    <text evidence="7">The sequence shown here is derived from an EMBL/GenBank/DDBJ whole genome shotgun (WGS) entry which is preliminary data.</text>
</comment>
<gene>
    <name evidence="7" type="ORF">EDD80_101443</name>
</gene>
<evidence type="ECO:0000256" key="4">
    <source>
        <dbReference type="ARBA" id="ARBA00023136"/>
    </source>
</evidence>
<feature type="domain" description="Translocation and assembly module TamB C-terminal" evidence="6">
    <location>
        <begin position="1020"/>
        <end position="1441"/>
    </location>
</feature>
<dbReference type="PANTHER" id="PTHR36985:SF1">
    <property type="entry name" value="TRANSLOCATION AND ASSEMBLY MODULE SUBUNIT TAMB"/>
    <property type="match status" value="1"/>
</dbReference>